<dbReference type="PROSITE" id="PS51257">
    <property type="entry name" value="PROKAR_LIPOPROTEIN"/>
    <property type="match status" value="1"/>
</dbReference>
<dbReference type="RefSeq" id="WP_025725935.1">
    <property type="nucleotide sequence ID" value="NZ_KQ968678.1"/>
</dbReference>
<accession>A0A139LSW3</accession>
<evidence type="ECO:0000259" key="2">
    <source>
        <dbReference type="Pfam" id="PF12866"/>
    </source>
</evidence>
<dbReference type="InterPro" id="IPR024278">
    <property type="entry name" value="DUF3823_N"/>
</dbReference>
<dbReference type="EMBL" id="LTDF01000044">
    <property type="protein sequence ID" value="KXT54547.1"/>
    <property type="molecule type" value="Genomic_DNA"/>
</dbReference>
<sequence>MKKIIYYFWTLAAIFIFTSCGNDNYDAPAETFQGAFIDKDTNEPIQTAASTAIEHGGIRIRLMEYSWSDNPVPYDFFAKRDGTFNNTKIFKGTYGIIPEGPFVPLPEEIIDLEGVVKKNYFVEPLLRVQWVGEPVLKDDGTFEVQVKITRGTDNPDYQQPLEEAWLFVSQIDYVSNAPGAYSTKLSTNLTQADLRNYTLGDILTIRTGYPNGWNGGTGDPQKIDGSYKRPYFLRFGARTSKSFSSIKRYNFTDVKEVWVGK</sequence>
<evidence type="ECO:0000313" key="3">
    <source>
        <dbReference type="EMBL" id="KXT54547.1"/>
    </source>
</evidence>
<feature type="domain" description="DUF3823" evidence="2">
    <location>
        <begin position="31"/>
        <end position="118"/>
    </location>
</feature>
<dbReference type="AlphaFoldDB" id="A0A139LSW3"/>
<dbReference type="Gene3D" id="2.60.40.1120">
    <property type="entry name" value="Carboxypeptidase-like, regulatory domain"/>
    <property type="match status" value="1"/>
</dbReference>
<dbReference type="PATRIC" id="fig|329854.7.peg.721"/>
<name>A0A139LSW3_9BACE</name>
<proteinExistence type="predicted"/>
<organism evidence="3">
    <name type="scientific">Bacteroides intestinalis</name>
    <dbReference type="NCBI Taxonomy" id="329854"/>
    <lineage>
        <taxon>Bacteria</taxon>
        <taxon>Pseudomonadati</taxon>
        <taxon>Bacteroidota</taxon>
        <taxon>Bacteroidia</taxon>
        <taxon>Bacteroidales</taxon>
        <taxon>Bacteroidaceae</taxon>
        <taxon>Bacteroides</taxon>
    </lineage>
</organism>
<feature type="signal peptide" evidence="1">
    <location>
        <begin position="1"/>
        <end position="21"/>
    </location>
</feature>
<reference evidence="3 4" key="1">
    <citation type="submission" date="2016-02" db="EMBL/GenBank/DDBJ databases">
        <authorList>
            <person name="Wen L."/>
            <person name="He K."/>
            <person name="Yang H."/>
        </authorList>
    </citation>
    <scope>NUCLEOTIDE SEQUENCE [LARGE SCALE GENOMIC DNA]</scope>
    <source>
        <strain evidence="3 4">KLE1704</strain>
    </source>
</reference>
<dbReference type="Proteomes" id="UP000070319">
    <property type="component" value="Unassembled WGS sequence"/>
</dbReference>
<feature type="chain" id="PRO_5007487543" description="DUF3823 domain-containing protein" evidence="1">
    <location>
        <begin position="22"/>
        <end position="261"/>
    </location>
</feature>
<keyword evidence="1" id="KW-0732">Signal</keyword>
<comment type="caution">
    <text evidence="3">The sequence shown here is derived from an EMBL/GenBank/DDBJ whole genome shotgun (WGS) entry which is preliminary data.</text>
</comment>
<evidence type="ECO:0000313" key="4">
    <source>
        <dbReference type="Proteomes" id="UP000070319"/>
    </source>
</evidence>
<evidence type="ECO:0000256" key="1">
    <source>
        <dbReference type="SAM" id="SignalP"/>
    </source>
</evidence>
<dbReference type="Pfam" id="PF12866">
    <property type="entry name" value="DUF3823"/>
    <property type="match status" value="1"/>
</dbReference>
<protein>
    <recommendedName>
        <fullName evidence="2">DUF3823 domain-containing protein</fullName>
    </recommendedName>
</protein>
<dbReference type="Gene3D" id="2.60.40.2060">
    <property type="match status" value="1"/>
</dbReference>
<gene>
    <name evidence="3" type="ORF">HMPREF2531_00718</name>
</gene>